<dbReference type="Gene3D" id="2.60.40.420">
    <property type="entry name" value="Cupredoxins - blue copper proteins"/>
    <property type="match status" value="3"/>
</dbReference>
<evidence type="ECO:0000256" key="2">
    <source>
        <dbReference type="ARBA" id="ARBA00022723"/>
    </source>
</evidence>
<feature type="domain" description="Plastocyanin-like" evidence="7">
    <location>
        <begin position="166"/>
        <end position="268"/>
    </location>
</feature>
<keyword evidence="4" id="KW-0186">Copper</keyword>
<dbReference type="CDD" id="cd13854">
    <property type="entry name" value="CuRO_1_MaLCC_like"/>
    <property type="match status" value="1"/>
</dbReference>
<keyword evidence="2" id="KW-0479">Metal-binding</keyword>
<dbReference type="PANTHER" id="PTHR11709">
    <property type="entry name" value="MULTI-COPPER OXIDASE"/>
    <property type="match status" value="1"/>
</dbReference>
<keyword evidence="11" id="KW-1185">Reference proteome</keyword>
<dbReference type="Pfam" id="PF07732">
    <property type="entry name" value="Cu-oxidase_3"/>
    <property type="match status" value="1"/>
</dbReference>
<feature type="chain" id="PRO_5034370316" description="Multicopper oxidase" evidence="6">
    <location>
        <begin position="26"/>
        <end position="486"/>
    </location>
</feature>
<comment type="caution">
    <text evidence="10">The sequence shown here is derived from an EMBL/GenBank/DDBJ whole genome shotgun (WGS) entry which is preliminary data.</text>
</comment>
<dbReference type="Pfam" id="PF00394">
    <property type="entry name" value="Cu-oxidase"/>
    <property type="match status" value="1"/>
</dbReference>
<proteinExistence type="inferred from homology"/>
<evidence type="ECO:0000313" key="10">
    <source>
        <dbReference type="EMBL" id="KAF4624417.1"/>
    </source>
</evidence>
<dbReference type="SUPFAM" id="SSF49503">
    <property type="entry name" value="Cupredoxins"/>
    <property type="match status" value="3"/>
</dbReference>
<evidence type="ECO:0000259" key="8">
    <source>
        <dbReference type="Pfam" id="PF07731"/>
    </source>
</evidence>
<organism evidence="10 11">
    <name type="scientific">Cudoniella acicularis</name>
    <dbReference type="NCBI Taxonomy" id="354080"/>
    <lineage>
        <taxon>Eukaryota</taxon>
        <taxon>Fungi</taxon>
        <taxon>Dikarya</taxon>
        <taxon>Ascomycota</taxon>
        <taxon>Pezizomycotina</taxon>
        <taxon>Leotiomycetes</taxon>
        <taxon>Helotiales</taxon>
        <taxon>Tricladiaceae</taxon>
        <taxon>Cudoniella</taxon>
    </lineage>
</organism>
<reference evidence="10 11" key="1">
    <citation type="submission" date="2020-03" db="EMBL/GenBank/DDBJ databases">
        <title>Draft Genome Sequence of Cudoniella acicularis.</title>
        <authorList>
            <person name="Buettner E."/>
            <person name="Kellner H."/>
        </authorList>
    </citation>
    <scope>NUCLEOTIDE SEQUENCE [LARGE SCALE GENOMIC DNA]</scope>
    <source>
        <strain evidence="10 11">DSM 108380</strain>
    </source>
</reference>
<evidence type="ECO:0008006" key="12">
    <source>
        <dbReference type="Google" id="ProtNLM"/>
    </source>
</evidence>
<dbReference type="InterPro" id="IPR045087">
    <property type="entry name" value="Cu-oxidase_fam"/>
</dbReference>
<dbReference type="CDD" id="cd13901">
    <property type="entry name" value="CuRO_3_MaLCC_like"/>
    <property type="match status" value="1"/>
</dbReference>
<sequence length="486" mass="52897">MSLLGSIINGVLSIVGALTQQQTNGAPNTGVIRSYDFTVSRGQIAPDGYQKDVLLINNQFPGPLIEANWGDTIQVTVHNQISNPSEGTSMHWHGLLQKGTPWYDGIPSVGQCPIAPGSSFTYTFQASLYGTTWYHSHYSAQYAGGLFGPLIIHGPSNAQYDIDLGPVMINDWYHEEYFSILESVVDPGGNPRPASDNNLINGKMDFDCSTKAAGDNTPCTDNAGLSRFKFTTGKTHRLRFINGGSQGIQRISIDQHNMTIIANDFVPIPTPEAPPQHSGCAPTFPPPAVPQTNPTPWQPSTTTKPTRPRPPPAKPWNIPDPGTCANDDLSLSVPYYSITPPTPATTKELSISFYVNETGNFLWTLGGTSFRGNYNHPVLSQAQAGNLSFPAEWNVQNFGTNSSVRIVVNNLTPASHPMHLHGHNMEILSEGPGSWDGSSITNPSNPIRRDVQLVRANGHMVMQYDTDNPDSDSGCADMYELDELYE</sequence>
<name>A0A8H4VW45_9HELO</name>
<feature type="domain" description="Plastocyanin-like" evidence="9">
    <location>
        <begin position="39"/>
        <end position="155"/>
    </location>
</feature>
<gene>
    <name evidence="10" type="ORF">G7Y89_g13754</name>
</gene>
<feature type="compositionally biased region" description="Low complexity" evidence="5">
    <location>
        <begin position="290"/>
        <end position="305"/>
    </location>
</feature>
<evidence type="ECO:0000256" key="5">
    <source>
        <dbReference type="SAM" id="MobiDB-lite"/>
    </source>
</evidence>
<dbReference type="InterPro" id="IPR011707">
    <property type="entry name" value="Cu-oxidase-like_N"/>
</dbReference>
<evidence type="ECO:0000313" key="11">
    <source>
        <dbReference type="Proteomes" id="UP000566819"/>
    </source>
</evidence>
<feature type="region of interest" description="Disordered" evidence="5">
    <location>
        <begin position="272"/>
        <end position="323"/>
    </location>
</feature>
<dbReference type="GO" id="GO:0016491">
    <property type="term" value="F:oxidoreductase activity"/>
    <property type="evidence" value="ECO:0007669"/>
    <property type="project" value="UniProtKB-KW"/>
</dbReference>
<dbReference type="Proteomes" id="UP000566819">
    <property type="component" value="Unassembled WGS sequence"/>
</dbReference>
<accession>A0A8H4VW45</accession>
<evidence type="ECO:0000259" key="7">
    <source>
        <dbReference type="Pfam" id="PF00394"/>
    </source>
</evidence>
<dbReference type="FunFam" id="2.60.40.420:FF:000021">
    <property type="entry name" value="Extracellular dihydrogeodin oxidase/laccase"/>
    <property type="match status" value="1"/>
</dbReference>
<dbReference type="EMBL" id="JAAMPI010001663">
    <property type="protein sequence ID" value="KAF4624417.1"/>
    <property type="molecule type" value="Genomic_DNA"/>
</dbReference>
<keyword evidence="3" id="KW-0560">Oxidoreductase</keyword>
<evidence type="ECO:0000256" key="6">
    <source>
        <dbReference type="SAM" id="SignalP"/>
    </source>
</evidence>
<evidence type="ECO:0000259" key="9">
    <source>
        <dbReference type="Pfam" id="PF07732"/>
    </source>
</evidence>
<dbReference type="PANTHER" id="PTHR11709:SF145">
    <property type="entry name" value="LCC1"/>
    <property type="match status" value="1"/>
</dbReference>
<evidence type="ECO:0000256" key="3">
    <source>
        <dbReference type="ARBA" id="ARBA00023002"/>
    </source>
</evidence>
<feature type="domain" description="Plastocyanin-like" evidence="8">
    <location>
        <begin position="384"/>
        <end position="469"/>
    </location>
</feature>
<evidence type="ECO:0000256" key="1">
    <source>
        <dbReference type="ARBA" id="ARBA00010609"/>
    </source>
</evidence>
<dbReference type="AlphaFoldDB" id="A0A8H4VW45"/>
<dbReference type="GO" id="GO:0005507">
    <property type="term" value="F:copper ion binding"/>
    <property type="evidence" value="ECO:0007669"/>
    <property type="project" value="InterPro"/>
</dbReference>
<dbReference type="Pfam" id="PF07731">
    <property type="entry name" value="Cu-oxidase_2"/>
    <property type="match status" value="1"/>
</dbReference>
<protein>
    <recommendedName>
        <fullName evidence="12">Multicopper oxidase</fullName>
    </recommendedName>
</protein>
<feature type="signal peptide" evidence="6">
    <location>
        <begin position="1"/>
        <end position="25"/>
    </location>
</feature>
<dbReference type="InterPro" id="IPR001117">
    <property type="entry name" value="Cu-oxidase_2nd"/>
</dbReference>
<keyword evidence="6" id="KW-0732">Signal</keyword>
<dbReference type="OrthoDB" id="2121828at2759"/>
<evidence type="ECO:0000256" key="4">
    <source>
        <dbReference type="ARBA" id="ARBA00023008"/>
    </source>
</evidence>
<dbReference type="InterPro" id="IPR008972">
    <property type="entry name" value="Cupredoxin"/>
</dbReference>
<dbReference type="InterPro" id="IPR011706">
    <property type="entry name" value="Cu-oxidase_C"/>
</dbReference>
<comment type="similarity">
    <text evidence="1">Belongs to the multicopper oxidase family.</text>
</comment>